<dbReference type="RefSeq" id="WP_084427035.1">
    <property type="nucleotide sequence ID" value="NZ_CP042914.1"/>
</dbReference>
<dbReference type="PANTHER" id="PTHR44943:SF8">
    <property type="entry name" value="TPR REPEAT-CONTAINING PROTEIN MJ0263"/>
    <property type="match status" value="1"/>
</dbReference>
<evidence type="ECO:0000256" key="2">
    <source>
        <dbReference type="ARBA" id="ARBA00022803"/>
    </source>
</evidence>
<dbReference type="InterPro" id="IPR011990">
    <property type="entry name" value="TPR-like_helical_dom_sf"/>
</dbReference>
<feature type="compositionally biased region" description="Basic and acidic residues" evidence="4">
    <location>
        <begin position="462"/>
        <end position="479"/>
    </location>
</feature>
<keyword evidence="5" id="KW-1133">Transmembrane helix</keyword>
<feature type="repeat" description="TPR" evidence="3">
    <location>
        <begin position="112"/>
        <end position="145"/>
    </location>
</feature>
<dbReference type="Gene3D" id="1.25.40.10">
    <property type="entry name" value="Tetratricopeptide repeat domain"/>
    <property type="match status" value="2"/>
</dbReference>
<dbReference type="AlphaFoldDB" id="A0A5B9QK47"/>
<evidence type="ECO:0000256" key="3">
    <source>
        <dbReference type="PROSITE-ProRule" id="PRU00339"/>
    </source>
</evidence>
<feature type="region of interest" description="Disordered" evidence="4">
    <location>
        <begin position="1"/>
        <end position="23"/>
    </location>
</feature>
<feature type="transmembrane region" description="Helical" evidence="5">
    <location>
        <begin position="31"/>
        <end position="53"/>
    </location>
</feature>
<dbReference type="PANTHER" id="PTHR44943">
    <property type="entry name" value="CELLULOSE SYNTHASE OPERON PROTEIN C"/>
    <property type="match status" value="1"/>
</dbReference>
<keyword evidence="5" id="KW-0812">Transmembrane</keyword>
<keyword evidence="5" id="KW-0472">Membrane</keyword>
<dbReference type="PROSITE" id="PS50005">
    <property type="entry name" value="TPR"/>
    <property type="match status" value="2"/>
</dbReference>
<dbReference type="Proteomes" id="UP000325286">
    <property type="component" value="Chromosome"/>
</dbReference>
<accession>A0A5B9QK47</accession>
<evidence type="ECO:0000313" key="6">
    <source>
        <dbReference type="EMBL" id="QEG38102.1"/>
    </source>
</evidence>
<sequence length="479" mass="53002">MTKRRDSQSRRSKPAPSPAASAEGQPIRWHLVGTLIAAIAAAAALVGYGLGWWPPPTDVPSAEQLGDGESLALQPARLQNLPVEAEFATVEQLRSEADELSRNLRERFPESANAFYIAARQASQFRQYEEAAGWWRRAIELAPELPAPRAGLANVQLEQGNAVDAIEILQTALEKGIRSAEIQVLLVQALQETGELEEALNVCNSALSRYPNNQTLLQERGQIHMQQQHWELARKDFEQLLERTPQARSVRSSLATVLARLGEDTLAAEQRKRYEASKPVDASDDEDFDEIYRTAMQQILVTSLVDAAQEFRKHGDQAMAEHLLVRALALHPLHAAACKSLVSMFREQGRVADAYTVQKRLVKIQPTSDQHINLAGFAIALQKLGEAEAALSAAIESDPNSPIPHRTLALLYLQADHLRDAKSHAEQACRLGGSSQDYQLLARICLRMNDEAGYQTALQNAEDARENETARGNETARQR</sequence>
<dbReference type="SMART" id="SM00028">
    <property type="entry name" value="TPR"/>
    <property type="match status" value="7"/>
</dbReference>
<feature type="repeat" description="TPR" evidence="3">
    <location>
        <begin position="214"/>
        <end position="247"/>
    </location>
</feature>
<dbReference type="Pfam" id="PF14559">
    <property type="entry name" value="TPR_19"/>
    <property type="match status" value="1"/>
</dbReference>
<evidence type="ECO:0000256" key="1">
    <source>
        <dbReference type="ARBA" id="ARBA00022737"/>
    </source>
</evidence>
<evidence type="ECO:0000256" key="5">
    <source>
        <dbReference type="SAM" id="Phobius"/>
    </source>
</evidence>
<reference evidence="6 7" key="1">
    <citation type="submission" date="2019-08" db="EMBL/GenBank/DDBJ databases">
        <title>Deep-cultivation of Planctomycetes and their phenomic and genomic characterization uncovers novel biology.</title>
        <authorList>
            <person name="Wiegand S."/>
            <person name="Jogler M."/>
            <person name="Boedeker C."/>
            <person name="Pinto D."/>
            <person name="Vollmers J."/>
            <person name="Rivas-Marin E."/>
            <person name="Kohn T."/>
            <person name="Peeters S.H."/>
            <person name="Heuer A."/>
            <person name="Rast P."/>
            <person name="Oberbeckmann S."/>
            <person name="Bunk B."/>
            <person name="Jeske O."/>
            <person name="Meyerdierks A."/>
            <person name="Storesund J.E."/>
            <person name="Kallscheuer N."/>
            <person name="Luecker S."/>
            <person name="Lage O.M."/>
            <person name="Pohl T."/>
            <person name="Merkel B.J."/>
            <person name="Hornburger P."/>
            <person name="Mueller R.-W."/>
            <person name="Bruemmer F."/>
            <person name="Labrenz M."/>
            <person name="Spormann A.M."/>
            <person name="Op den Camp H."/>
            <person name="Overmann J."/>
            <person name="Amann R."/>
            <person name="Jetten M.S.M."/>
            <person name="Mascher T."/>
            <person name="Medema M.H."/>
            <person name="Devos D.P."/>
            <person name="Kaster A.-K."/>
            <person name="Ovreas L."/>
            <person name="Rohde M."/>
            <person name="Galperin M.Y."/>
            <person name="Jogler C."/>
        </authorList>
    </citation>
    <scope>NUCLEOTIDE SEQUENCE [LARGE SCALE GENOMIC DNA]</scope>
    <source>
        <strain evidence="6 7">UC8</strain>
    </source>
</reference>
<dbReference type="InterPro" id="IPR019734">
    <property type="entry name" value="TPR_rpt"/>
</dbReference>
<name>A0A5B9QK47_9BACT</name>
<keyword evidence="2 3" id="KW-0802">TPR repeat</keyword>
<protein>
    <submittedName>
        <fullName evidence="6">Tetratricopeptide repeat protein</fullName>
    </submittedName>
</protein>
<dbReference type="Pfam" id="PF13432">
    <property type="entry name" value="TPR_16"/>
    <property type="match status" value="2"/>
</dbReference>
<feature type="region of interest" description="Disordered" evidence="4">
    <location>
        <begin position="460"/>
        <end position="479"/>
    </location>
</feature>
<dbReference type="KEGG" id="rul:UC8_00550"/>
<gene>
    <name evidence="6" type="ORF">UC8_00550</name>
</gene>
<proteinExistence type="predicted"/>
<evidence type="ECO:0000313" key="7">
    <source>
        <dbReference type="Proteomes" id="UP000325286"/>
    </source>
</evidence>
<dbReference type="InterPro" id="IPR051685">
    <property type="entry name" value="Ycf3/AcsC/BcsC/TPR_MFPF"/>
</dbReference>
<dbReference type="SUPFAM" id="SSF48452">
    <property type="entry name" value="TPR-like"/>
    <property type="match status" value="2"/>
</dbReference>
<keyword evidence="1" id="KW-0677">Repeat</keyword>
<organism evidence="6 7">
    <name type="scientific">Roseimaritima ulvae</name>
    <dbReference type="NCBI Taxonomy" id="980254"/>
    <lineage>
        <taxon>Bacteria</taxon>
        <taxon>Pseudomonadati</taxon>
        <taxon>Planctomycetota</taxon>
        <taxon>Planctomycetia</taxon>
        <taxon>Pirellulales</taxon>
        <taxon>Pirellulaceae</taxon>
        <taxon>Roseimaritima</taxon>
    </lineage>
</organism>
<keyword evidence="7" id="KW-1185">Reference proteome</keyword>
<evidence type="ECO:0000256" key="4">
    <source>
        <dbReference type="SAM" id="MobiDB-lite"/>
    </source>
</evidence>
<dbReference type="OrthoDB" id="236051at2"/>
<dbReference type="EMBL" id="CP042914">
    <property type="protein sequence ID" value="QEG38102.1"/>
    <property type="molecule type" value="Genomic_DNA"/>
</dbReference>